<dbReference type="InterPro" id="IPR000700">
    <property type="entry name" value="PAS-assoc_C"/>
</dbReference>
<feature type="domain" description="PAS" evidence="6">
    <location>
        <begin position="15"/>
        <end position="53"/>
    </location>
</feature>
<dbReference type="EMBL" id="WHYR01000002">
    <property type="protein sequence ID" value="MQL50890.1"/>
    <property type="molecule type" value="Genomic_DNA"/>
</dbReference>
<evidence type="ECO:0000256" key="1">
    <source>
        <dbReference type="ARBA" id="ARBA00022741"/>
    </source>
</evidence>
<dbReference type="AlphaFoldDB" id="A0A6N7ILN5"/>
<name>A0A6N7ILN5_9FIRM</name>
<dbReference type="InterPro" id="IPR025944">
    <property type="entry name" value="Sigma_54_int_dom_CS"/>
</dbReference>
<dbReference type="PROSITE" id="PS50045">
    <property type="entry name" value="SIGMA54_INTERACT_4"/>
    <property type="match status" value="1"/>
</dbReference>
<dbReference type="InterPro" id="IPR003593">
    <property type="entry name" value="AAA+_ATPase"/>
</dbReference>
<dbReference type="SUPFAM" id="SSF55785">
    <property type="entry name" value="PYP-like sensor domain (PAS domain)"/>
    <property type="match status" value="1"/>
</dbReference>
<dbReference type="GO" id="GO:0006355">
    <property type="term" value="P:regulation of DNA-templated transcription"/>
    <property type="evidence" value="ECO:0007669"/>
    <property type="project" value="InterPro"/>
</dbReference>
<dbReference type="Gene3D" id="3.30.450.20">
    <property type="entry name" value="PAS domain"/>
    <property type="match status" value="1"/>
</dbReference>
<gene>
    <name evidence="8" type="ORF">GFC01_01080</name>
</gene>
<comment type="caution">
    <text evidence="8">The sequence shown here is derived from an EMBL/GenBank/DDBJ whole genome shotgun (WGS) entry which is preliminary data.</text>
</comment>
<dbReference type="PROSITE" id="PS50112">
    <property type="entry name" value="PAS"/>
    <property type="match status" value="1"/>
</dbReference>
<dbReference type="InterPro" id="IPR000014">
    <property type="entry name" value="PAS"/>
</dbReference>
<dbReference type="NCBIfam" id="TIGR00229">
    <property type="entry name" value="sensory_box"/>
    <property type="match status" value="1"/>
</dbReference>
<dbReference type="InterPro" id="IPR058031">
    <property type="entry name" value="AAA_lid_NorR"/>
</dbReference>
<dbReference type="SMART" id="SM00382">
    <property type="entry name" value="AAA"/>
    <property type="match status" value="1"/>
</dbReference>
<feature type="domain" description="Sigma-54 factor interaction" evidence="5">
    <location>
        <begin position="140"/>
        <end position="369"/>
    </location>
</feature>
<dbReference type="GO" id="GO:0043565">
    <property type="term" value="F:sequence-specific DNA binding"/>
    <property type="evidence" value="ECO:0007669"/>
    <property type="project" value="InterPro"/>
</dbReference>
<dbReference type="Pfam" id="PF00158">
    <property type="entry name" value="Sigma54_activat"/>
    <property type="match status" value="1"/>
</dbReference>
<dbReference type="Gene3D" id="3.40.50.300">
    <property type="entry name" value="P-loop containing nucleotide triphosphate hydrolases"/>
    <property type="match status" value="1"/>
</dbReference>
<keyword evidence="9" id="KW-1185">Reference proteome</keyword>
<dbReference type="FunFam" id="3.40.50.300:FF:000006">
    <property type="entry name" value="DNA-binding transcriptional regulator NtrC"/>
    <property type="match status" value="1"/>
</dbReference>
<keyword evidence="2" id="KW-0067">ATP-binding</keyword>
<evidence type="ECO:0000256" key="3">
    <source>
        <dbReference type="ARBA" id="ARBA00023015"/>
    </source>
</evidence>
<keyword evidence="3" id="KW-0805">Transcription regulation</keyword>
<dbReference type="PANTHER" id="PTHR32071">
    <property type="entry name" value="TRANSCRIPTIONAL REGULATORY PROTEIN"/>
    <property type="match status" value="1"/>
</dbReference>
<evidence type="ECO:0000259" key="5">
    <source>
        <dbReference type="PROSITE" id="PS50045"/>
    </source>
</evidence>
<evidence type="ECO:0000259" key="7">
    <source>
        <dbReference type="PROSITE" id="PS50113"/>
    </source>
</evidence>
<organism evidence="8 9">
    <name type="scientific">Desulfofundulus thermobenzoicus</name>
    <dbReference type="NCBI Taxonomy" id="29376"/>
    <lineage>
        <taxon>Bacteria</taxon>
        <taxon>Bacillati</taxon>
        <taxon>Bacillota</taxon>
        <taxon>Clostridia</taxon>
        <taxon>Eubacteriales</taxon>
        <taxon>Peptococcaceae</taxon>
        <taxon>Desulfofundulus</taxon>
    </lineage>
</organism>
<feature type="domain" description="PAC" evidence="7">
    <location>
        <begin position="81"/>
        <end position="133"/>
    </location>
</feature>
<dbReference type="SUPFAM" id="SSF46689">
    <property type="entry name" value="Homeodomain-like"/>
    <property type="match status" value="1"/>
</dbReference>
<dbReference type="CDD" id="cd00130">
    <property type="entry name" value="PAS"/>
    <property type="match status" value="1"/>
</dbReference>
<dbReference type="InterPro" id="IPR002078">
    <property type="entry name" value="Sigma_54_int"/>
</dbReference>
<dbReference type="PRINTS" id="PR01590">
    <property type="entry name" value="HTHFIS"/>
</dbReference>
<dbReference type="GO" id="GO:0005524">
    <property type="term" value="F:ATP binding"/>
    <property type="evidence" value="ECO:0007669"/>
    <property type="project" value="UniProtKB-KW"/>
</dbReference>
<keyword evidence="4" id="KW-0804">Transcription</keyword>
<dbReference type="Pfam" id="PF25601">
    <property type="entry name" value="AAA_lid_14"/>
    <property type="match status" value="1"/>
</dbReference>
<dbReference type="CDD" id="cd00009">
    <property type="entry name" value="AAA"/>
    <property type="match status" value="1"/>
</dbReference>
<dbReference type="InterPro" id="IPR009057">
    <property type="entry name" value="Homeodomain-like_sf"/>
</dbReference>
<dbReference type="SMART" id="SM00091">
    <property type="entry name" value="PAS"/>
    <property type="match status" value="1"/>
</dbReference>
<accession>A0A6N7ILN5</accession>
<reference evidence="8 9" key="1">
    <citation type="submission" date="2019-10" db="EMBL/GenBank/DDBJ databases">
        <title>Comparative genomics of sulfur disproportionating microorganisms.</title>
        <authorList>
            <person name="Ward L.M."/>
            <person name="Bertran E."/>
            <person name="Johnston D."/>
        </authorList>
    </citation>
    <scope>NUCLEOTIDE SEQUENCE [LARGE SCALE GENOMIC DNA]</scope>
    <source>
        <strain evidence="8 9">DSM 14055</strain>
    </source>
</reference>
<dbReference type="Pfam" id="PF02954">
    <property type="entry name" value="HTH_8"/>
    <property type="match status" value="1"/>
</dbReference>
<dbReference type="PROSITE" id="PS00688">
    <property type="entry name" value="SIGMA54_INTERACT_3"/>
    <property type="match status" value="1"/>
</dbReference>
<dbReference type="InterPro" id="IPR002197">
    <property type="entry name" value="HTH_Fis"/>
</dbReference>
<dbReference type="RefSeq" id="WP_152944806.1">
    <property type="nucleotide sequence ID" value="NZ_WHYR01000002.1"/>
</dbReference>
<dbReference type="Gene3D" id="1.10.8.60">
    <property type="match status" value="1"/>
</dbReference>
<dbReference type="SUPFAM" id="SSF52540">
    <property type="entry name" value="P-loop containing nucleoside triphosphate hydrolases"/>
    <property type="match status" value="1"/>
</dbReference>
<dbReference type="InterPro" id="IPR027417">
    <property type="entry name" value="P-loop_NTPase"/>
</dbReference>
<dbReference type="InterPro" id="IPR035965">
    <property type="entry name" value="PAS-like_dom_sf"/>
</dbReference>
<evidence type="ECO:0000313" key="9">
    <source>
        <dbReference type="Proteomes" id="UP000441717"/>
    </source>
</evidence>
<evidence type="ECO:0000256" key="4">
    <source>
        <dbReference type="ARBA" id="ARBA00023163"/>
    </source>
</evidence>
<protein>
    <submittedName>
        <fullName evidence="8">PAS domain-containing protein</fullName>
    </submittedName>
</protein>
<proteinExistence type="predicted"/>
<dbReference type="Proteomes" id="UP000441717">
    <property type="component" value="Unassembled WGS sequence"/>
</dbReference>
<sequence length="455" mass="50648">MTGEKTVGEGITPIILDSISDGVFTVDPGWRITFFNRAAEEITGVTREEAVGRFCWEVFRSSICERECALKQTLKTGNPVVNKAVYIVNADGRRLPISISTGVLRDRHGKMLGGVETFRDLSQVEELRKELYGRHTFMDIISRNRRMQQIFTILPDIARSNSTVLIQGPTGSGKELLARAIHNLSPRREKPLVAVNCAALPDTLLESELFGYEAGAFTDARKSKPGRFALARGGTIFLDEIGDISPALQVKLLRVLQEKEFEPLGAVCPVKADVRVVAATNRDLAAMVAEGGFRQDLYYRINVFSITLPSLAERREDIPLLVEHFIQKLSLLQGKVIEGISPEAMALIMGHDFPGNIRELQNVIEHAFILCRGGLILPEHLPAYLQNGNEEKGRPAGGLTMAEMEERVLREALVRHKGNRTRAARELGINKTTLWRKMKRYGIKFPDDNHGQTVG</sequence>
<keyword evidence="1" id="KW-0547">Nucleotide-binding</keyword>
<dbReference type="OrthoDB" id="9803970at2"/>
<dbReference type="Pfam" id="PF13426">
    <property type="entry name" value="PAS_9"/>
    <property type="match status" value="1"/>
</dbReference>
<dbReference type="Gene3D" id="1.10.10.60">
    <property type="entry name" value="Homeodomain-like"/>
    <property type="match status" value="1"/>
</dbReference>
<evidence type="ECO:0000259" key="6">
    <source>
        <dbReference type="PROSITE" id="PS50112"/>
    </source>
</evidence>
<dbReference type="PROSITE" id="PS50113">
    <property type="entry name" value="PAC"/>
    <property type="match status" value="1"/>
</dbReference>
<evidence type="ECO:0000256" key="2">
    <source>
        <dbReference type="ARBA" id="ARBA00022840"/>
    </source>
</evidence>
<evidence type="ECO:0000313" key="8">
    <source>
        <dbReference type="EMBL" id="MQL50890.1"/>
    </source>
</evidence>